<dbReference type="CDD" id="cd08977">
    <property type="entry name" value="SusD"/>
    <property type="match status" value="1"/>
</dbReference>
<protein>
    <submittedName>
        <fullName evidence="8">RagB/SusD family nutrient uptake outer membrane protein</fullName>
    </submittedName>
</protein>
<dbReference type="RefSeq" id="WP_187070447.1">
    <property type="nucleotide sequence ID" value="NZ_JACRYL010000004.1"/>
</dbReference>
<evidence type="ECO:0000313" key="8">
    <source>
        <dbReference type="EMBL" id="MBC6109972.1"/>
    </source>
</evidence>
<dbReference type="InterPro" id="IPR033985">
    <property type="entry name" value="SusD-like_N"/>
</dbReference>
<reference evidence="8 9" key="1">
    <citation type="submission" date="2020-08" db="EMBL/GenBank/DDBJ databases">
        <authorList>
            <person name="Sun Q."/>
            <person name="Inoue M."/>
        </authorList>
    </citation>
    <scope>NUCLEOTIDE SEQUENCE [LARGE SCALE GENOMIC DNA]</scope>
    <source>
        <strain evidence="8 9">CCM 8938</strain>
    </source>
</reference>
<evidence type="ECO:0000259" key="6">
    <source>
        <dbReference type="Pfam" id="PF07980"/>
    </source>
</evidence>
<dbReference type="Pfam" id="PF14322">
    <property type="entry name" value="SusD-like_3"/>
    <property type="match status" value="1"/>
</dbReference>
<dbReference type="Proteomes" id="UP000652755">
    <property type="component" value="Unassembled WGS sequence"/>
</dbReference>
<accession>A0ABR7KQF0</accession>
<sequence length="531" mass="58791">MKLHKSILSIFLLSATLITACKKDLDVKPKDPKIISSATVFDSPESYKQFLAKLYATLSLTGQKGEFGAAEISAPDEGTTAFLREYWSAQEATTDECINAWGDGGLVEYHGHNWSDQNSYVKLMYQRLFINISYCNEYIRSVNDKMSGLDGSLKADVTRYQAEARFLRAYFYWCAMDLYANVPFVTEADKPGAYLPKQIKRAELFAYIESELKAILPALADAGTNEYARADKAAAWALLSRLYLNAEVYTGQARYTDCITYTNEILNSGKYALNASYPQLFLADNHKYRQEIIMPIACDGTNSRSYGDMTFIIHAGVGGSQDAANDYGIASGGWAGNRMTSSFVTSKFADPSGATDKRAIFYTKNQTLTITHPTIFTEGYISAKFKNITSTGAVGSNSTFADTDFPLIRLGEIYLNYVEATVRGGAGGDAVKALKLINDLRTRAYGNTSGNISTAQLNLNFLLDERGRELYWEGHRRTDLIRFGKFTGSGLLWDWKGNVITGTGTDARYNIFPIPASDLLLNTNLVQNPGY</sequence>
<proteinExistence type="inferred from homology"/>
<evidence type="ECO:0000259" key="7">
    <source>
        <dbReference type="Pfam" id="PF14322"/>
    </source>
</evidence>
<keyword evidence="4" id="KW-0472">Membrane</keyword>
<evidence type="ECO:0000256" key="5">
    <source>
        <dbReference type="ARBA" id="ARBA00023237"/>
    </source>
</evidence>
<dbReference type="InterPro" id="IPR012944">
    <property type="entry name" value="SusD_RagB_dom"/>
</dbReference>
<comment type="caution">
    <text evidence="8">The sequence shown here is derived from an EMBL/GenBank/DDBJ whole genome shotgun (WGS) entry which is preliminary data.</text>
</comment>
<keyword evidence="9" id="KW-1185">Reference proteome</keyword>
<keyword evidence="3" id="KW-0732">Signal</keyword>
<evidence type="ECO:0000256" key="4">
    <source>
        <dbReference type="ARBA" id="ARBA00023136"/>
    </source>
</evidence>
<dbReference type="SUPFAM" id="SSF48452">
    <property type="entry name" value="TPR-like"/>
    <property type="match status" value="1"/>
</dbReference>
<dbReference type="EMBL" id="JACRYL010000004">
    <property type="protein sequence ID" value="MBC6109972.1"/>
    <property type="molecule type" value="Genomic_DNA"/>
</dbReference>
<gene>
    <name evidence="8" type="ORF">H7U22_06015</name>
</gene>
<name>A0ABR7KQF0_9SPHI</name>
<keyword evidence="5" id="KW-0998">Cell outer membrane</keyword>
<dbReference type="PROSITE" id="PS51257">
    <property type="entry name" value="PROKAR_LIPOPROTEIN"/>
    <property type="match status" value="1"/>
</dbReference>
<evidence type="ECO:0000313" key="9">
    <source>
        <dbReference type="Proteomes" id="UP000652755"/>
    </source>
</evidence>
<dbReference type="Gene3D" id="1.25.40.10">
    <property type="entry name" value="Tetratricopeptide repeat domain"/>
    <property type="match status" value="1"/>
</dbReference>
<comment type="subcellular location">
    <subcellularLocation>
        <location evidence="1">Cell outer membrane</location>
    </subcellularLocation>
</comment>
<dbReference type="Gene3D" id="1.10.3780.10">
    <property type="entry name" value="SusD-like"/>
    <property type="match status" value="1"/>
</dbReference>
<dbReference type="Gene3D" id="1.25.40.390">
    <property type="match status" value="1"/>
</dbReference>
<organism evidence="8 9">
    <name type="scientific">Pedobacter fastidiosus</name>
    <dbReference type="NCBI Taxonomy" id="2765361"/>
    <lineage>
        <taxon>Bacteria</taxon>
        <taxon>Pseudomonadati</taxon>
        <taxon>Bacteroidota</taxon>
        <taxon>Sphingobacteriia</taxon>
        <taxon>Sphingobacteriales</taxon>
        <taxon>Sphingobacteriaceae</taxon>
        <taxon>Pedobacter</taxon>
    </lineage>
</organism>
<comment type="similarity">
    <text evidence="2">Belongs to the SusD family.</text>
</comment>
<dbReference type="Pfam" id="PF07980">
    <property type="entry name" value="SusD_RagB"/>
    <property type="match status" value="1"/>
</dbReference>
<dbReference type="InterPro" id="IPR011990">
    <property type="entry name" value="TPR-like_helical_dom_sf"/>
</dbReference>
<evidence type="ECO:0000256" key="2">
    <source>
        <dbReference type="ARBA" id="ARBA00006275"/>
    </source>
</evidence>
<evidence type="ECO:0000256" key="1">
    <source>
        <dbReference type="ARBA" id="ARBA00004442"/>
    </source>
</evidence>
<feature type="domain" description="SusD-like N-terminal" evidence="7">
    <location>
        <begin position="94"/>
        <end position="244"/>
    </location>
</feature>
<feature type="domain" description="RagB/SusD" evidence="6">
    <location>
        <begin position="377"/>
        <end position="531"/>
    </location>
</feature>
<evidence type="ECO:0000256" key="3">
    <source>
        <dbReference type="ARBA" id="ARBA00022729"/>
    </source>
</evidence>